<dbReference type="InterPro" id="IPR051533">
    <property type="entry name" value="WaaL-like"/>
</dbReference>
<protein>
    <submittedName>
        <fullName evidence="8">O-antigen ligase family protein</fullName>
    </submittedName>
</protein>
<feature type="transmembrane region" description="Helical" evidence="6">
    <location>
        <begin position="186"/>
        <end position="208"/>
    </location>
</feature>
<feature type="transmembrane region" description="Helical" evidence="6">
    <location>
        <begin position="28"/>
        <end position="44"/>
    </location>
</feature>
<dbReference type="GO" id="GO:0016874">
    <property type="term" value="F:ligase activity"/>
    <property type="evidence" value="ECO:0007669"/>
    <property type="project" value="UniProtKB-KW"/>
</dbReference>
<accession>A0ABZ0ZP58</accession>
<dbReference type="PANTHER" id="PTHR37422">
    <property type="entry name" value="TEICHURONIC ACID BIOSYNTHESIS PROTEIN TUAE"/>
    <property type="match status" value="1"/>
</dbReference>
<dbReference type="PANTHER" id="PTHR37422:SF13">
    <property type="entry name" value="LIPOPOLYSACCHARIDE BIOSYNTHESIS PROTEIN PA4999-RELATED"/>
    <property type="match status" value="1"/>
</dbReference>
<keyword evidence="3 6" id="KW-1133">Transmembrane helix</keyword>
<feature type="transmembrane region" description="Helical" evidence="6">
    <location>
        <begin position="124"/>
        <end position="144"/>
    </location>
</feature>
<proteinExistence type="predicted"/>
<evidence type="ECO:0000259" key="7">
    <source>
        <dbReference type="Pfam" id="PF04932"/>
    </source>
</evidence>
<dbReference type="EMBL" id="CP141059">
    <property type="protein sequence ID" value="WQQ25998.1"/>
    <property type="molecule type" value="Genomic_DNA"/>
</dbReference>
<keyword evidence="8" id="KW-0436">Ligase</keyword>
<feature type="transmembrane region" description="Helical" evidence="6">
    <location>
        <begin position="370"/>
        <end position="388"/>
    </location>
</feature>
<evidence type="ECO:0000256" key="4">
    <source>
        <dbReference type="ARBA" id="ARBA00023136"/>
    </source>
</evidence>
<feature type="compositionally biased region" description="Basic and acidic residues" evidence="5">
    <location>
        <begin position="422"/>
        <end position="435"/>
    </location>
</feature>
<keyword evidence="2 6" id="KW-0812">Transmembrane</keyword>
<organism evidence="8 9">
    <name type="scientific">Nocardioides bizhenqiangii</name>
    <dbReference type="NCBI Taxonomy" id="3095076"/>
    <lineage>
        <taxon>Bacteria</taxon>
        <taxon>Bacillati</taxon>
        <taxon>Actinomycetota</taxon>
        <taxon>Actinomycetes</taxon>
        <taxon>Propionibacteriales</taxon>
        <taxon>Nocardioidaceae</taxon>
        <taxon>Nocardioides</taxon>
    </lineage>
</organism>
<feature type="domain" description="O-antigen ligase-related" evidence="7">
    <location>
        <begin position="224"/>
        <end position="351"/>
    </location>
</feature>
<evidence type="ECO:0000313" key="9">
    <source>
        <dbReference type="Proteomes" id="UP001327225"/>
    </source>
</evidence>
<feature type="transmembrane region" description="Helical" evidence="6">
    <location>
        <begin position="220"/>
        <end position="250"/>
    </location>
</feature>
<name>A0ABZ0ZP58_9ACTN</name>
<sequence>MDSRVVTAVLVLLAGALAAGATLGLRYAALGLAVAVMAFLFAILGRERTAVLVLGGAFATAPMYRGIIDTQGANPTDLLVLLGVLLLLPSVLTHELRVPMLYLVGLGALAVFGLRSAVVNVEPIGALLFMAVLIFYLGFFPIFIAWWQPARATIDFLLWCYLAGQTASLLKALAEGPLVNDRYDGLAHHANAFGMGGVVAVAIILYLLPHYRDWRVRAVLVVIALGGIAAVIMSGSRAATVVVAAIILLVPVVERSALAAVGLAVAACVSVAFLPYAVSATGEGSSLTRLVGDATARSADSERSEGLDYGLERFAQNPLFGTGFDANVGLVHNLFLEVAVGVGVFGLVAYLAVLFVFARPVLGTHPLRRLSYIAWVLIVIGPAVPGLTDRTIVVPMALAILPAVTVARQRRASPTTGGDPVATRKEVPGAELDAR</sequence>
<dbReference type="RefSeq" id="WP_322454878.1">
    <property type="nucleotide sequence ID" value="NZ_CP141059.1"/>
</dbReference>
<feature type="transmembrane region" description="Helical" evidence="6">
    <location>
        <begin position="256"/>
        <end position="278"/>
    </location>
</feature>
<gene>
    <name evidence="8" type="ORF">SHK19_18765</name>
</gene>
<evidence type="ECO:0000256" key="2">
    <source>
        <dbReference type="ARBA" id="ARBA00022692"/>
    </source>
</evidence>
<evidence type="ECO:0000313" key="8">
    <source>
        <dbReference type="EMBL" id="WQQ25998.1"/>
    </source>
</evidence>
<keyword evidence="4 6" id="KW-0472">Membrane</keyword>
<feature type="transmembrane region" description="Helical" evidence="6">
    <location>
        <begin position="334"/>
        <end position="358"/>
    </location>
</feature>
<feature type="transmembrane region" description="Helical" evidence="6">
    <location>
        <begin position="51"/>
        <end position="68"/>
    </location>
</feature>
<evidence type="ECO:0000256" key="1">
    <source>
        <dbReference type="ARBA" id="ARBA00004141"/>
    </source>
</evidence>
<evidence type="ECO:0000256" key="5">
    <source>
        <dbReference type="SAM" id="MobiDB-lite"/>
    </source>
</evidence>
<dbReference type="InterPro" id="IPR007016">
    <property type="entry name" value="O-antigen_ligase-rel_domated"/>
</dbReference>
<reference evidence="9" key="1">
    <citation type="submission" date="2023-12" db="EMBL/GenBank/DDBJ databases">
        <title>Novel species in genus Nocardioides.</title>
        <authorList>
            <person name="Zhou H."/>
        </authorList>
    </citation>
    <scope>NUCLEOTIDE SEQUENCE [LARGE SCALE GENOMIC DNA]</scope>
    <source>
        <strain evidence="9">HM61</strain>
    </source>
</reference>
<dbReference type="Pfam" id="PF04932">
    <property type="entry name" value="Wzy_C"/>
    <property type="match status" value="1"/>
</dbReference>
<keyword evidence="9" id="KW-1185">Reference proteome</keyword>
<dbReference type="Proteomes" id="UP001327225">
    <property type="component" value="Chromosome"/>
</dbReference>
<feature type="transmembrane region" description="Helical" evidence="6">
    <location>
        <begin position="100"/>
        <end position="118"/>
    </location>
</feature>
<feature type="region of interest" description="Disordered" evidence="5">
    <location>
        <begin position="411"/>
        <end position="435"/>
    </location>
</feature>
<evidence type="ECO:0000256" key="3">
    <source>
        <dbReference type="ARBA" id="ARBA00022989"/>
    </source>
</evidence>
<evidence type="ECO:0000256" key="6">
    <source>
        <dbReference type="SAM" id="Phobius"/>
    </source>
</evidence>
<comment type="subcellular location">
    <subcellularLocation>
        <location evidence="1">Membrane</location>
        <topology evidence="1">Multi-pass membrane protein</topology>
    </subcellularLocation>
</comment>